<protein>
    <submittedName>
        <fullName evidence="3">Uncharacterized protein</fullName>
    </submittedName>
</protein>
<gene>
    <name evidence="3" type="ORF">CGZ75_00370</name>
</gene>
<sequence>MDNNSNMLGILLPFLLMFLVFYVLVIRPRRKRGRHKQYREWNRGSNQNYNRGNQQTSVMRDGRGGRYNNSDRSGQGRGNGSGIRRANDNRQEWGSERDYSSDEARRKDSLSEIVDEITGWANLGALPQAPLDATTAAMNRALPSEYIEQVKFRYLKEFPHVPEEKFELRMFELKRYFILCSVFKSVPMFSDAVDGVWHEMIMYTRDYERFGRDFLGETLHHTPARDSIPDPDGRAWFDLIYSLLFRIHKGTQTEWGPFFRHPLSRGRIKELLSLSDEELRRIYFRKDADEQLVNWLLNNMKKQFREASALKERASRRRTDRNRHADEEDEQEEWDYDNNYSYDNPNYGTALVGFMIMHSIYNQDTYLQEIEMELPPEEREASSRSSCTASGCSGGTE</sequence>
<feature type="compositionally biased region" description="Acidic residues" evidence="1">
    <location>
        <begin position="327"/>
        <end position="336"/>
    </location>
</feature>
<organism evidence="3 4">
    <name type="scientific">Paenibacillus herberti</name>
    <dbReference type="NCBI Taxonomy" id="1619309"/>
    <lineage>
        <taxon>Bacteria</taxon>
        <taxon>Bacillati</taxon>
        <taxon>Bacillota</taxon>
        <taxon>Bacilli</taxon>
        <taxon>Bacillales</taxon>
        <taxon>Paenibacillaceae</taxon>
        <taxon>Paenibacillus</taxon>
    </lineage>
</organism>
<dbReference type="RefSeq" id="WP_089522092.1">
    <property type="nucleotide sequence ID" value="NZ_NMUQ01000001.1"/>
</dbReference>
<feature type="region of interest" description="Disordered" evidence="1">
    <location>
        <begin position="308"/>
        <end position="338"/>
    </location>
</feature>
<dbReference type="AlphaFoldDB" id="A0A229NZC3"/>
<feature type="region of interest" description="Disordered" evidence="1">
    <location>
        <begin position="374"/>
        <end position="397"/>
    </location>
</feature>
<comment type="caution">
    <text evidence="3">The sequence shown here is derived from an EMBL/GenBank/DDBJ whole genome shotgun (WGS) entry which is preliminary data.</text>
</comment>
<evidence type="ECO:0000313" key="4">
    <source>
        <dbReference type="Proteomes" id="UP000215145"/>
    </source>
</evidence>
<feature type="transmembrane region" description="Helical" evidence="2">
    <location>
        <begin position="6"/>
        <end position="26"/>
    </location>
</feature>
<evidence type="ECO:0000313" key="3">
    <source>
        <dbReference type="EMBL" id="OXM15240.1"/>
    </source>
</evidence>
<reference evidence="3 4" key="1">
    <citation type="submission" date="2017-07" db="EMBL/GenBank/DDBJ databases">
        <title>Paenibacillus herberti R33 genome sequencing and assembly.</title>
        <authorList>
            <person name="Su W."/>
        </authorList>
    </citation>
    <scope>NUCLEOTIDE SEQUENCE [LARGE SCALE GENOMIC DNA]</scope>
    <source>
        <strain evidence="3 4">R33</strain>
    </source>
</reference>
<dbReference type="EMBL" id="NMUQ01000001">
    <property type="protein sequence ID" value="OXM15240.1"/>
    <property type="molecule type" value="Genomic_DNA"/>
</dbReference>
<dbReference type="Proteomes" id="UP000215145">
    <property type="component" value="Unassembled WGS sequence"/>
</dbReference>
<feature type="compositionally biased region" description="Polar residues" evidence="1">
    <location>
        <begin position="43"/>
        <end position="58"/>
    </location>
</feature>
<keyword evidence="2" id="KW-0812">Transmembrane</keyword>
<keyword evidence="2" id="KW-1133">Transmembrane helix</keyword>
<evidence type="ECO:0000256" key="1">
    <source>
        <dbReference type="SAM" id="MobiDB-lite"/>
    </source>
</evidence>
<keyword evidence="2" id="KW-0472">Membrane</keyword>
<feature type="region of interest" description="Disordered" evidence="1">
    <location>
        <begin position="34"/>
        <end position="105"/>
    </location>
</feature>
<keyword evidence="4" id="KW-1185">Reference proteome</keyword>
<feature type="compositionally biased region" description="Basic and acidic residues" evidence="1">
    <location>
        <begin position="85"/>
        <end position="105"/>
    </location>
</feature>
<evidence type="ECO:0000256" key="2">
    <source>
        <dbReference type="SAM" id="Phobius"/>
    </source>
</evidence>
<proteinExistence type="predicted"/>
<accession>A0A229NZC3</accession>
<name>A0A229NZC3_9BACL</name>